<name>A0AA97ARU8_9CYAN</name>
<dbReference type="RefSeq" id="WP_316432094.1">
    <property type="nucleotide sequence ID" value="NZ_CP053586.1"/>
</dbReference>
<dbReference type="InterPro" id="IPR007280">
    <property type="entry name" value="Peptidase_C_arc/bac"/>
</dbReference>
<dbReference type="EMBL" id="CP053586">
    <property type="protein sequence ID" value="WNZ25908.1"/>
    <property type="molecule type" value="Genomic_DNA"/>
</dbReference>
<proteinExistence type="predicted"/>
<dbReference type="Gene3D" id="2.60.120.380">
    <property type="match status" value="1"/>
</dbReference>
<sequence length="143" mass="15191">MVPVGSANTGYDLRVATSAAVGNAPAPSPLLPAETNVGNLTSPRSFTGTVRQTNMIDTYRFNVTSTRFVNLTARASGSFFNNVDLILIRDGNGNRQVDPGEIVARSTNLNGLEGIGRNLMAGTYYLQVQNVAGTTSNYTLNMS</sequence>
<evidence type="ECO:0000259" key="1">
    <source>
        <dbReference type="Pfam" id="PF04151"/>
    </source>
</evidence>
<protein>
    <recommendedName>
        <fullName evidence="1">Peptidase C-terminal archaeal/bacterial domain-containing protein</fullName>
    </recommendedName>
</protein>
<dbReference type="AlphaFoldDB" id="A0AA97ARU8"/>
<accession>A0AA97ARU8</accession>
<organism evidence="2">
    <name type="scientific">Leptolyngbya sp. NK1-12</name>
    <dbReference type="NCBI Taxonomy" id="2547451"/>
    <lineage>
        <taxon>Bacteria</taxon>
        <taxon>Bacillati</taxon>
        <taxon>Cyanobacteriota</taxon>
        <taxon>Cyanophyceae</taxon>
        <taxon>Leptolyngbyales</taxon>
        <taxon>Leptolyngbyaceae</taxon>
        <taxon>Leptolyngbya group</taxon>
        <taxon>Leptolyngbya</taxon>
    </lineage>
</organism>
<feature type="domain" description="Peptidase C-terminal archaeal/bacterial" evidence="1">
    <location>
        <begin position="57"/>
        <end position="129"/>
    </location>
</feature>
<reference evidence="2" key="1">
    <citation type="submission" date="2020-05" db="EMBL/GenBank/DDBJ databases">
        <authorList>
            <person name="Zhu T."/>
            <person name="Keshari N."/>
            <person name="Lu X."/>
        </authorList>
    </citation>
    <scope>NUCLEOTIDE SEQUENCE</scope>
    <source>
        <strain evidence="2">NK1-12</strain>
    </source>
</reference>
<dbReference type="Pfam" id="PF04151">
    <property type="entry name" value="PPC"/>
    <property type="match status" value="1"/>
</dbReference>
<gene>
    <name evidence="2" type="ORF">HJG54_25820</name>
</gene>
<dbReference type="SUPFAM" id="SSF89260">
    <property type="entry name" value="Collagen-binding domain"/>
    <property type="match status" value="1"/>
</dbReference>
<evidence type="ECO:0000313" key="2">
    <source>
        <dbReference type="EMBL" id="WNZ25908.1"/>
    </source>
</evidence>